<dbReference type="InterPro" id="IPR041426">
    <property type="entry name" value="Mos1_HTH"/>
</dbReference>
<dbReference type="Gene3D" id="1.10.10.1450">
    <property type="match status" value="1"/>
</dbReference>
<dbReference type="EMBL" id="GL447460">
    <property type="protein sequence ID" value="EFN86447.1"/>
    <property type="molecule type" value="Genomic_DNA"/>
</dbReference>
<accession>E2BCY4</accession>
<dbReference type="AlphaFoldDB" id="E2BCY4"/>
<reference evidence="2 3" key="1">
    <citation type="journal article" date="2010" name="Science">
        <title>Genomic comparison of the ants Camponotus floridanus and Harpegnathos saltator.</title>
        <authorList>
            <person name="Bonasio R."/>
            <person name="Zhang G."/>
            <person name="Ye C."/>
            <person name="Mutti N.S."/>
            <person name="Fang X."/>
            <person name="Qin N."/>
            <person name="Donahue G."/>
            <person name="Yang P."/>
            <person name="Li Q."/>
            <person name="Li C."/>
            <person name="Zhang P."/>
            <person name="Huang Z."/>
            <person name="Berger S.L."/>
            <person name="Reinberg D."/>
            <person name="Wang J."/>
            <person name="Liebig J."/>
        </authorList>
    </citation>
    <scope>NUCLEOTIDE SEQUENCE [LARGE SCALE GENOMIC DNA]</scope>
    <source>
        <strain evidence="2 3">R22 G/1</strain>
    </source>
</reference>
<dbReference type="Pfam" id="PF17906">
    <property type="entry name" value="HTH_48"/>
    <property type="match status" value="1"/>
</dbReference>
<sequence length="49" mass="5736">MEKIGHRYVIQYFHLKGLSPTNIKAELDSILGEFAPSFTTVKYWMAKFK</sequence>
<dbReference type="Proteomes" id="UP000008237">
    <property type="component" value="Unassembled WGS sequence"/>
</dbReference>
<proteinExistence type="predicted"/>
<keyword evidence="3" id="KW-1185">Reference proteome</keyword>
<name>E2BCY4_HARSA</name>
<protein>
    <recommendedName>
        <fullName evidence="1">Mos1 transposase HTH domain-containing protein</fullName>
    </recommendedName>
</protein>
<evidence type="ECO:0000313" key="3">
    <source>
        <dbReference type="Proteomes" id="UP000008237"/>
    </source>
</evidence>
<feature type="domain" description="Mos1 transposase HTH" evidence="1">
    <location>
        <begin position="7"/>
        <end position="49"/>
    </location>
</feature>
<feature type="non-terminal residue" evidence="2">
    <location>
        <position position="49"/>
    </location>
</feature>
<gene>
    <name evidence="2" type="ORF">EAI_15981</name>
</gene>
<evidence type="ECO:0000259" key="1">
    <source>
        <dbReference type="Pfam" id="PF17906"/>
    </source>
</evidence>
<dbReference type="InParanoid" id="E2BCY4"/>
<evidence type="ECO:0000313" key="2">
    <source>
        <dbReference type="EMBL" id="EFN86447.1"/>
    </source>
</evidence>
<organism evidence="3">
    <name type="scientific">Harpegnathos saltator</name>
    <name type="common">Jerdon's jumping ant</name>
    <dbReference type="NCBI Taxonomy" id="610380"/>
    <lineage>
        <taxon>Eukaryota</taxon>
        <taxon>Metazoa</taxon>
        <taxon>Ecdysozoa</taxon>
        <taxon>Arthropoda</taxon>
        <taxon>Hexapoda</taxon>
        <taxon>Insecta</taxon>
        <taxon>Pterygota</taxon>
        <taxon>Neoptera</taxon>
        <taxon>Endopterygota</taxon>
        <taxon>Hymenoptera</taxon>
        <taxon>Apocrita</taxon>
        <taxon>Aculeata</taxon>
        <taxon>Formicoidea</taxon>
        <taxon>Formicidae</taxon>
        <taxon>Ponerinae</taxon>
        <taxon>Ponerini</taxon>
        <taxon>Harpegnathos</taxon>
    </lineage>
</organism>